<gene>
    <name evidence="2" type="ORF">PCOR1329_LOCUS127</name>
</gene>
<feature type="compositionally biased region" description="Polar residues" evidence="1">
    <location>
        <begin position="128"/>
        <end position="138"/>
    </location>
</feature>
<dbReference type="Proteomes" id="UP001189429">
    <property type="component" value="Unassembled WGS sequence"/>
</dbReference>
<feature type="compositionally biased region" description="Pro residues" evidence="1">
    <location>
        <begin position="97"/>
        <end position="106"/>
    </location>
</feature>
<proteinExistence type="predicted"/>
<protein>
    <submittedName>
        <fullName evidence="2">Uncharacterized protein</fullName>
    </submittedName>
</protein>
<dbReference type="EMBL" id="CAUYUJ010000003">
    <property type="protein sequence ID" value="CAK0788180.1"/>
    <property type="molecule type" value="Genomic_DNA"/>
</dbReference>
<name>A0ABN9PAP8_9DINO</name>
<keyword evidence="3" id="KW-1185">Reference proteome</keyword>
<accession>A0ABN9PAP8</accession>
<comment type="caution">
    <text evidence="2">The sequence shown here is derived from an EMBL/GenBank/DDBJ whole genome shotgun (WGS) entry which is preliminary data.</text>
</comment>
<sequence length="1087" mass="117478">MGQATQALDVDLQEFKGRIKAIKDRGWHAARRLALALVDAEPSAASRRVEMAAGRGARAELRRQELWSRPLQKKTSFVGLGQGRAGAGPARRATPAPDSPTEPGPQRPAASSGPAFKQLQARHPRLANESSKGYASRTSKLKAEPRAGRPAVKALQSQAAAAAWPGSSTRWRRVAPVARARASSGRSSAQLVRLSQIRGGRLMPGLPAAGPARSMKAINLAAPHVQEWLLIPSCLFKPVAEWPSRVPKGAVQVGSDEVWCAIGEHPVNLGICKPIVEEGIFSYDGELRLQGPDCVTQVTQLFFNMAPQNECQRIAETDLVSPAPSSSWTVTVLGEEQAHLWSSCNQSGAPHLRGLPAALRRLRQREAHRNAGVPWAENKAAGRVGRVVSMWALVDSTAGRMANTIDNLIDIGRTARWLLETAWVTHKACLMILGRLARAFVFGRPLFATLNQVWIAPGLGAASESEGKALAEPLKLPSGARAELLSAISLLPLTFTDIRAPFDSFALAPDASEEGGGLCYLTGPIEYGVAVVAKHVGEEAPALTPRGAMVAQLPPMLLMESCPLPAVALFDLFCSVGAAWAALPRCPRRVAARASSVIDEAAKRREWQRWPGVVELEDINKLSSQGQAESSLRFEGPRAIEAVKLALCARQTRQLVEAVAGVNAEDSLPISRQPGAKPCRVEAMYGSLARMPRFCWLSCAPQPRTGVIDVTGEVRCHKVKLHVAPREFPAWAEDGWGGLGPSHALHTAAKLRKQASPPAPGADIRGGSEAAIARGAETRCVSPSYYFEDQLLLWKHLAHCVVAHVLAQLLVQEIQQGGPPILPFLIAGAAPESWGHAPDFESTGALDTDLAQQLVLEYLGALVRSGLRSNLWTRSIGHGHPWREDARLKELEVGAAVNAIKWMSRTAARFRFWHLHLLGSQVAASVRAKGRCSARRRWHWMRGPAADLLASGKYPMCAPIDADENPAQPFGDARLARVTRERYMLAARRLLVFWVQQAAYECVAACIKHVWREGGSLLEVVSGLAAVACVAPPLSGKPKLGCKLQKTRLWLGPTRQKWGPWKGSVVLVCTLVAGRLVLKDCLAPKRP</sequence>
<organism evidence="2 3">
    <name type="scientific">Prorocentrum cordatum</name>
    <dbReference type="NCBI Taxonomy" id="2364126"/>
    <lineage>
        <taxon>Eukaryota</taxon>
        <taxon>Sar</taxon>
        <taxon>Alveolata</taxon>
        <taxon>Dinophyceae</taxon>
        <taxon>Prorocentrales</taxon>
        <taxon>Prorocentraceae</taxon>
        <taxon>Prorocentrum</taxon>
    </lineage>
</organism>
<evidence type="ECO:0000313" key="3">
    <source>
        <dbReference type="Proteomes" id="UP001189429"/>
    </source>
</evidence>
<evidence type="ECO:0000313" key="2">
    <source>
        <dbReference type="EMBL" id="CAK0788180.1"/>
    </source>
</evidence>
<evidence type="ECO:0000256" key="1">
    <source>
        <dbReference type="SAM" id="MobiDB-lite"/>
    </source>
</evidence>
<feature type="region of interest" description="Disordered" evidence="1">
    <location>
        <begin position="72"/>
        <end position="154"/>
    </location>
</feature>
<feature type="compositionally biased region" description="Low complexity" evidence="1">
    <location>
        <begin position="87"/>
        <end position="96"/>
    </location>
</feature>
<reference evidence="2" key="1">
    <citation type="submission" date="2023-10" db="EMBL/GenBank/DDBJ databases">
        <authorList>
            <person name="Chen Y."/>
            <person name="Shah S."/>
            <person name="Dougan E. K."/>
            <person name="Thang M."/>
            <person name="Chan C."/>
        </authorList>
    </citation>
    <scope>NUCLEOTIDE SEQUENCE [LARGE SCALE GENOMIC DNA]</scope>
</reference>